<organism evidence="2 3">
    <name type="scientific">Piscinibacter gummiphilus</name>
    <dbReference type="NCBI Taxonomy" id="946333"/>
    <lineage>
        <taxon>Bacteria</taxon>
        <taxon>Pseudomonadati</taxon>
        <taxon>Pseudomonadota</taxon>
        <taxon>Betaproteobacteria</taxon>
        <taxon>Burkholderiales</taxon>
        <taxon>Sphaerotilaceae</taxon>
        <taxon>Piscinibacter</taxon>
    </lineage>
</organism>
<gene>
    <name evidence="2" type="ORF">A4W93_28615</name>
</gene>
<sequence>MNPSPLELRVLTGPQAGARIALAAGGRVDVGSLDAAGCQVVLRDPRVAQQRVRLHVRPYDVRLEVLAGEVEFNGMLLVAPAFADWPLYAPVRLGDTVLAVGAEDGVRWDDALALALSPQPPAAPAEAPAPEAPAPAVVPRPRRRLEAWLAIGGGALALVATGLLAFASLVTPPKVVAESPSQRLERLLAVPEFRGLRVAAAGEGLRVTGDVLTFADRQRLDAQLAGADLSPVVEVRVAEQLAAAVREVFRMNGVVAETTPATSLADVGVVRVATRVADLSQLARAEASARRDVPGLRGLAVENERPAAPPDNAPVADDPGKRVASIVPGDSPYVVTVDGTRYFVGALLPSGHRLASITEQEVLLDKDGVISTLRF</sequence>
<dbReference type="Proteomes" id="UP000193427">
    <property type="component" value="Chromosome"/>
</dbReference>
<dbReference type="OrthoDB" id="8834567at2"/>
<keyword evidence="3" id="KW-1185">Reference proteome</keyword>
<feature type="domain" description="YscD/Y4YQ C-terminal" evidence="1">
    <location>
        <begin position="323"/>
        <end position="370"/>
    </location>
</feature>
<accession>A0A1W6LH41</accession>
<dbReference type="STRING" id="946333.A4W93_28615"/>
<dbReference type="EMBL" id="CP015118">
    <property type="protein sequence ID" value="ARN23538.1"/>
    <property type="molecule type" value="Genomic_DNA"/>
</dbReference>
<reference evidence="2 3" key="1">
    <citation type="submission" date="2016-04" db="EMBL/GenBank/DDBJ databases">
        <title>Complete genome sequence of natural rubber-degrading, novel Gram-negative bacterium, Rhizobacter gummiphilus strain NS21.</title>
        <authorList>
            <person name="Tabata M."/>
            <person name="Kasai D."/>
            <person name="Fukuda M."/>
        </authorList>
    </citation>
    <scope>NUCLEOTIDE SEQUENCE [LARGE SCALE GENOMIC DNA]</scope>
    <source>
        <strain evidence="2 3">NS21</strain>
    </source>
</reference>
<dbReference type="Gene3D" id="2.60.200.20">
    <property type="match status" value="1"/>
</dbReference>
<dbReference type="InterPro" id="IPR057770">
    <property type="entry name" value="YscD/Y4YQ_C"/>
</dbReference>
<dbReference type="RefSeq" id="WP_085753865.1">
    <property type="nucleotide sequence ID" value="NZ_BSPR01000017.1"/>
</dbReference>
<protein>
    <recommendedName>
        <fullName evidence="1">YscD/Y4YQ C-terminal domain-containing protein</fullName>
    </recommendedName>
</protein>
<proteinExistence type="predicted"/>
<evidence type="ECO:0000313" key="3">
    <source>
        <dbReference type="Proteomes" id="UP000193427"/>
    </source>
</evidence>
<name>A0A1W6LH41_9BURK</name>
<evidence type="ECO:0000313" key="2">
    <source>
        <dbReference type="EMBL" id="ARN23538.1"/>
    </source>
</evidence>
<dbReference type="Pfam" id="PF23893">
    <property type="entry name" value="Y4YQ_C"/>
    <property type="match status" value="1"/>
</dbReference>
<dbReference type="KEGG" id="rgu:A4W93_28615"/>
<evidence type="ECO:0000259" key="1">
    <source>
        <dbReference type="Pfam" id="PF23893"/>
    </source>
</evidence>
<dbReference type="AlphaFoldDB" id="A0A1W6LH41"/>